<dbReference type="GeneID" id="40323493"/>
<evidence type="ECO:0000313" key="1">
    <source>
        <dbReference type="EMBL" id="RNE95873.1"/>
    </source>
</evidence>
<organism evidence="1 2">
    <name type="scientific">Trypanosoma conorhini</name>
    <dbReference type="NCBI Taxonomy" id="83891"/>
    <lineage>
        <taxon>Eukaryota</taxon>
        <taxon>Discoba</taxon>
        <taxon>Euglenozoa</taxon>
        <taxon>Kinetoplastea</taxon>
        <taxon>Metakinetoplastina</taxon>
        <taxon>Trypanosomatida</taxon>
        <taxon>Trypanosomatidae</taxon>
        <taxon>Trypanosoma</taxon>
    </lineage>
</organism>
<evidence type="ECO:0000313" key="2">
    <source>
        <dbReference type="Proteomes" id="UP000284403"/>
    </source>
</evidence>
<comment type="caution">
    <text evidence="1">The sequence shown here is derived from an EMBL/GenBank/DDBJ whole genome shotgun (WGS) entry which is preliminary data.</text>
</comment>
<keyword evidence="2" id="KW-1185">Reference proteome</keyword>
<dbReference type="Proteomes" id="UP000284403">
    <property type="component" value="Unassembled WGS sequence"/>
</dbReference>
<gene>
    <name evidence="1" type="ORF">Tco025E_09882</name>
</gene>
<proteinExistence type="predicted"/>
<accession>A0A422MRP2</accession>
<dbReference type="AlphaFoldDB" id="A0A422MRP2"/>
<name>A0A422MRP2_9TRYP</name>
<dbReference type="RefSeq" id="XP_029223183.1">
    <property type="nucleotide sequence ID" value="XM_029376685.1"/>
</dbReference>
<sequence length="103" mass="11393">MLSGFDCSTHGRPARLVGGLSSLSLSFILSTKPLSVNACTPYISRASGKEKSLNPNNRRKTPFCLHTAVNFEIIRCPRREHTGRLTKVSKLPFPEFRAAFTSI</sequence>
<reference evidence="1 2" key="1">
    <citation type="journal article" date="2018" name="BMC Genomics">
        <title>Genomic comparison of Trypanosoma conorhini and Trypanosoma rangeli to Trypanosoma cruzi strains of high and low virulence.</title>
        <authorList>
            <person name="Bradwell K.R."/>
            <person name="Koparde V.N."/>
            <person name="Matveyev A.V."/>
            <person name="Serrano M.G."/>
            <person name="Alves J.M."/>
            <person name="Parikh H."/>
            <person name="Huang B."/>
            <person name="Lee V."/>
            <person name="Espinosa-Alvarez O."/>
            <person name="Ortiz P.A."/>
            <person name="Costa-Martins A.G."/>
            <person name="Teixeira M.M."/>
            <person name="Buck G.A."/>
        </authorList>
    </citation>
    <scope>NUCLEOTIDE SEQUENCE [LARGE SCALE GENOMIC DNA]</scope>
    <source>
        <strain evidence="1 2">025E</strain>
    </source>
</reference>
<dbReference type="EMBL" id="MKKU01001356">
    <property type="protein sequence ID" value="RNE95873.1"/>
    <property type="molecule type" value="Genomic_DNA"/>
</dbReference>
<protein>
    <submittedName>
        <fullName evidence="1">Uncharacterized protein</fullName>
    </submittedName>
</protein>